<reference evidence="1 2" key="2">
    <citation type="journal article" date="2008" name="Nature">
        <title>The Phaeodactylum genome reveals the evolutionary history of diatom genomes.</title>
        <authorList>
            <person name="Bowler C."/>
            <person name="Allen A.E."/>
            <person name="Badger J.H."/>
            <person name="Grimwood J."/>
            <person name="Jabbari K."/>
            <person name="Kuo A."/>
            <person name="Maheswari U."/>
            <person name="Martens C."/>
            <person name="Maumus F."/>
            <person name="Otillar R.P."/>
            <person name="Rayko E."/>
            <person name="Salamov A."/>
            <person name="Vandepoele K."/>
            <person name="Beszteri B."/>
            <person name="Gruber A."/>
            <person name="Heijde M."/>
            <person name="Katinka M."/>
            <person name="Mock T."/>
            <person name="Valentin K."/>
            <person name="Verret F."/>
            <person name="Berges J.A."/>
            <person name="Brownlee C."/>
            <person name="Cadoret J.P."/>
            <person name="Chiovitti A."/>
            <person name="Choi C.J."/>
            <person name="Coesel S."/>
            <person name="De Martino A."/>
            <person name="Detter J.C."/>
            <person name="Durkin C."/>
            <person name="Falciatore A."/>
            <person name="Fournet J."/>
            <person name="Haruta M."/>
            <person name="Huysman M.J."/>
            <person name="Jenkins B.D."/>
            <person name="Jiroutova K."/>
            <person name="Jorgensen R.E."/>
            <person name="Joubert Y."/>
            <person name="Kaplan A."/>
            <person name="Kroger N."/>
            <person name="Kroth P.G."/>
            <person name="La Roche J."/>
            <person name="Lindquist E."/>
            <person name="Lommer M."/>
            <person name="Martin-Jezequel V."/>
            <person name="Lopez P.J."/>
            <person name="Lucas S."/>
            <person name="Mangogna M."/>
            <person name="McGinnis K."/>
            <person name="Medlin L.K."/>
            <person name="Montsant A."/>
            <person name="Oudot-Le Secq M.P."/>
            <person name="Napoli C."/>
            <person name="Obornik M."/>
            <person name="Parker M.S."/>
            <person name="Petit J.L."/>
            <person name="Porcel B.M."/>
            <person name="Poulsen N."/>
            <person name="Robison M."/>
            <person name="Rychlewski L."/>
            <person name="Rynearson T.A."/>
            <person name="Schmutz J."/>
            <person name="Shapiro H."/>
            <person name="Siaut M."/>
            <person name="Stanley M."/>
            <person name="Sussman M.R."/>
            <person name="Taylor A.R."/>
            <person name="Vardi A."/>
            <person name="von Dassow P."/>
            <person name="Vyverman W."/>
            <person name="Willis A."/>
            <person name="Wyrwicz L.S."/>
            <person name="Rokhsar D.S."/>
            <person name="Weissenbach J."/>
            <person name="Armbrust E.V."/>
            <person name="Green B.R."/>
            <person name="Van de Peer Y."/>
            <person name="Grigoriev I.V."/>
        </authorList>
    </citation>
    <scope>NUCLEOTIDE SEQUENCE [LARGE SCALE GENOMIC DNA]</scope>
    <source>
        <strain evidence="1 2">CCMP1335</strain>
    </source>
</reference>
<dbReference type="PaxDb" id="35128-Thaps7290"/>
<dbReference type="RefSeq" id="XP_002296336.1">
    <property type="nucleotide sequence ID" value="XM_002296300.1"/>
</dbReference>
<name>B5YNW1_THAPS</name>
<dbReference type="KEGG" id="tps:THAPS_7290"/>
<dbReference type="AlphaFoldDB" id="B5YNW1"/>
<dbReference type="HOGENOM" id="CLU_1149210_0_0_1"/>
<evidence type="ECO:0000313" key="1">
    <source>
        <dbReference type="EMBL" id="ACI65053.1"/>
    </source>
</evidence>
<dbReference type="InParanoid" id="B5YNW1"/>
<proteinExistence type="predicted"/>
<protein>
    <submittedName>
        <fullName evidence="1">Uncharacterized protein</fullName>
    </submittedName>
</protein>
<organism evidence="1 2">
    <name type="scientific">Thalassiosira pseudonana</name>
    <name type="common">Marine diatom</name>
    <name type="synonym">Cyclotella nana</name>
    <dbReference type="NCBI Taxonomy" id="35128"/>
    <lineage>
        <taxon>Eukaryota</taxon>
        <taxon>Sar</taxon>
        <taxon>Stramenopiles</taxon>
        <taxon>Ochrophyta</taxon>
        <taxon>Bacillariophyta</taxon>
        <taxon>Coscinodiscophyceae</taxon>
        <taxon>Thalassiosirophycidae</taxon>
        <taxon>Thalassiosirales</taxon>
        <taxon>Thalassiosiraceae</taxon>
        <taxon>Thalassiosira</taxon>
    </lineage>
</organism>
<keyword evidence="2" id="KW-1185">Reference proteome</keyword>
<dbReference type="EMBL" id="CP001160">
    <property type="protein sequence ID" value="ACI65053.1"/>
    <property type="molecule type" value="Genomic_DNA"/>
</dbReference>
<accession>B5YNW1</accession>
<dbReference type="GeneID" id="7450603"/>
<reference evidence="1 2" key="1">
    <citation type="journal article" date="2004" name="Science">
        <title>The genome of the diatom Thalassiosira pseudonana: ecology, evolution, and metabolism.</title>
        <authorList>
            <person name="Armbrust E.V."/>
            <person name="Berges J.A."/>
            <person name="Bowler C."/>
            <person name="Green B.R."/>
            <person name="Martinez D."/>
            <person name="Putnam N.H."/>
            <person name="Zhou S."/>
            <person name="Allen A.E."/>
            <person name="Apt K.E."/>
            <person name="Bechner M."/>
            <person name="Brzezinski M.A."/>
            <person name="Chaal B.K."/>
            <person name="Chiovitti A."/>
            <person name="Davis A.K."/>
            <person name="Demarest M.S."/>
            <person name="Detter J.C."/>
            <person name="Glavina T."/>
            <person name="Goodstein D."/>
            <person name="Hadi M.Z."/>
            <person name="Hellsten U."/>
            <person name="Hildebrand M."/>
            <person name="Jenkins B.D."/>
            <person name="Jurka J."/>
            <person name="Kapitonov V.V."/>
            <person name="Kroger N."/>
            <person name="Lau W.W."/>
            <person name="Lane T.W."/>
            <person name="Larimer F.W."/>
            <person name="Lippmeier J.C."/>
            <person name="Lucas S."/>
            <person name="Medina M."/>
            <person name="Montsant A."/>
            <person name="Obornik M."/>
            <person name="Parker M.S."/>
            <person name="Palenik B."/>
            <person name="Pazour G.J."/>
            <person name="Richardson P.M."/>
            <person name="Rynearson T.A."/>
            <person name="Saito M.A."/>
            <person name="Schwartz D.C."/>
            <person name="Thamatrakoln K."/>
            <person name="Valentin K."/>
            <person name="Vardi A."/>
            <person name="Wilkerson F.P."/>
            <person name="Rokhsar D.S."/>
        </authorList>
    </citation>
    <scope>NUCLEOTIDE SEQUENCE [LARGE SCALE GENOMIC DNA]</scope>
    <source>
        <strain evidence="1 2">CCMP1335</strain>
    </source>
</reference>
<gene>
    <name evidence="1" type="ORF">THAPS_7290</name>
</gene>
<dbReference type="Proteomes" id="UP000001449">
    <property type="component" value="Chromosome 7"/>
</dbReference>
<sequence>MMMVSYFGDDISSIESSNCRERRHSYAQLSAQKSLIASLSNAVSRLATTLESKEEAHKAKERAFMEEMKMRERTESDLESKVLDLMIENSELKNRVVDLKEGVGCRELLQWRAPPVTPSSNMDDLFSLSQVLPSTSHSSSEYQTFESLNKENDELVLNEDIKYHVSGITKLNLKPHLKKWPRVSVGINSKLGSTSKSLLTTIKKTRLSWIGMYPKLIPRHIFIDTELVFISDDVSKVSYDEV</sequence>
<evidence type="ECO:0000313" key="2">
    <source>
        <dbReference type="Proteomes" id="UP000001449"/>
    </source>
</evidence>